<dbReference type="Proteomes" id="UP000256964">
    <property type="component" value="Unassembled WGS sequence"/>
</dbReference>
<gene>
    <name evidence="1" type="ORF">OH76DRAFT_153703</name>
</gene>
<organism evidence="1 2">
    <name type="scientific">Lentinus brumalis</name>
    <dbReference type="NCBI Taxonomy" id="2498619"/>
    <lineage>
        <taxon>Eukaryota</taxon>
        <taxon>Fungi</taxon>
        <taxon>Dikarya</taxon>
        <taxon>Basidiomycota</taxon>
        <taxon>Agaricomycotina</taxon>
        <taxon>Agaricomycetes</taxon>
        <taxon>Polyporales</taxon>
        <taxon>Polyporaceae</taxon>
        <taxon>Lentinus</taxon>
    </lineage>
</organism>
<name>A0A371CNW0_9APHY</name>
<evidence type="ECO:0000313" key="1">
    <source>
        <dbReference type="EMBL" id="RDX41961.1"/>
    </source>
</evidence>
<reference evidence="1 2" key="1">
    <citation type="journal article" date="2018" name="Biotechnol. Biofuels">
        <title>Integrative visual omics of the white-rot fungus Polyporus brumalis exposes the biotechnological potential of its oxidative enzymes for delignifying raw plant biomass.</title>
        <authorList>
            <person name="Miyauchi S."/>
            <person name="Rancon A."/>
            <person name="Drula E."/>
            <person name="Hage H."/>
            <person name="Chaduli D."/>
            <person name="Favel A."/>
            <person name="Grisel S."/>
            <person name="Henrissat B."/>
            <person name="Herpoel-Gimbert I."/>
            <person name="Ruiz-Duenas F.J."/>
            <person name="Chevret D."/>
            <person name="Hainaut M."/>
            <person name="Lin J."/>
            <person name="Wang M."/>
            <person name="Pangilinan J."/>
            <person name="Lipzen A."/>
            <person name="Lesage-Meessen L."/>
            <person name="Navarro D."/>
            <person name="Riley R."/>
            <person name="Grigoriev I.V."/>
            <person name="Zhou S."/>
            <person name="Raouche S."/>
            <person name="Rosso M.N."/>
        </authorList>
    </citation>
    <scope>NUCLEOTIDE SEQUENCE [LARGE SCALE GENOMIC DNA]</scope>
    <source>
        <strain evidence="1 2">BRFM 1820</strain>
    </source>
</reference>
<protein>
    <submittedName>
        <fullName evidence="1">Uncharacterized protein</fullName>
    </submittedName>
</protein>
<accession>A0A371CNW0</accession>
<dbReference type="OrthoDB" id="10626696at2759"/>
<sequence length="170" mass="18062">MQSDGQSESSHVRPFGVAMSLAFEISEAGVRPLYLQGPCIGFVFGLHWKRGRSLTRSRWMVQQAPSVCLPEDIFIIDESLIATVVKVPVCAPPSATTSLPERTLRMSSAEASVPGSVRPGISQAIVVARFPARDQVMFTALASTVNNGSMMSSISLAVGTSRGCGTESTT</sequence>
<dbReference type="EMBL" id="KZ857497">
    <property type="protein sequence ID" value="RDX41961.1"/>
    <property type="molecule type" value="Genomic_DNA"/>
</dbReference>
<proteinExistence type="predicted"/>
<dbReference type="AlphaFoldDB" id="A0A371CNW0"/>
<evidence type="ECO:0000313" key="2">
    <source>
        <dbReference type="Proteomes" id="UP000256964"/>
    </source>
</evidence>
<keyword evidence="2" id="KW-1185">Reference proteome</keyword>